<accession>A0A7R8X6X1</accession>
<dbReference type="SUPFAM" id="SSF51445">
    <property type="entry name" value="(Trans)glycosidases"/>
    <property type="match status" value="1"/>
</dbReference>
<gene>
    <name evidence="16" type="ORF">DSTB1V02_LOCUS2106</name>
</gene>
<dbReference type="GO" id="GO:0010605">
    <property type="term" value="P:negative regulation of macromolecule metabolic process"/>
    <property type="evidence" value="ECO:0007669"/>
    <property type="project" value="UniProtKB-ARBA"/>
</dbReference>
<keyword evidence="12" id="KW-0326">Glycosidase</keyword>
<dbReference type="Proteomes" id="UP000677054">
    <property type="component" value="Unassembled WGS sequence"/>
</dbReference>
<keyword evidence="8 12" id="KW-0746">Sphingolipid metabolism</keyword>
<evidence type="ECO:0000259" key="14">
    <source>
        <dbReference type="Pfam" id="PF02055"/>
    </source>
</evidence>
<comment type="catalytic activity">
    <reaction evidence="10">
        <text>a beta-D-glucosylceramide + H2O = an N-acyl-sphingoid base + D-glucose</text>
        <dbReference type="Rhea" id="RHEA:81447"/>
        <dbReference type="ChEBI" id="CHEBI:4167"/>
        <dbReference type="ChEBI" id="CHEBI:15377"/>
        <dbReference type="ChEBI" id="CHEBI:83264"/>
        <dbReference type="ChEBI" id="CHEBI:83273"/>
    </reaction>
    <physiologicalReaction direction="left-to-right" evidence="10">
        <dbReference type="Rhea" id="RHEA:81448"/>
    </physiologicalReaction>
</comment>
<reference evidence="16" key="1">
    <citation type="submission" date="2020-11" db="EMBL/GenBank/DDBJ databases">
        <authorList>
            <person name="Tran Van P."/>
        </authorList>
    </citation>
    <scope>NUCLEOTIDE SEQUENCE</scope>
</reference>
<dbReference type="InterPro" id="IPR033453">
    <property type="entry name" value="Glyco_hydro_30_TIM-barrel"/>
</dbReference>
<evidence type="ECO:0000256" key="9">
    <source>
        <dbReference type="ARBA" id="ARBA00023098"/>
    </source>
</evidence>
<evidence type="ECO:0000256" key="6">
    <source>
        <dbReference type="ARBA" id="ARBA00022729"/>
    </source>
</evidence>
<comment type="catalytic activity">
    <reaction evidence="1">
        <text>a beta-D-glucosyl-(1&lt;-&gt;1')-N-acylsphing-4-enine + H2O = an N-acylsphing-4-enine + D-glucose</text>
        <dbReference type="Rhea" id="RHEA:13269"/>
        <dbReference type="ChEBI" id="CHEBI:4167"/>
        <dbReference type="ChEBI" id="CHEBI:15377"/>
        <dbReference type="ChEBI" id="CHEBI:22801"/>
        <dbReference type="ChEBI" id="CHEBI:52639"/>
        <dbReference type="EC" id="3.2.1.45"/>
    </reaction>
    <physiologicalReaction direction="left-to-right" evidence="1">
        <dbReference type="Rhea" id="RHEA:13270"/>
    </physiologicalReaction>
</comment>
<dbReference type="Gene3D" id="3.20.20.80">
    <property type="entry name" value="Glycosidases"/>
    <property type="match status" value="1"/>
</dbReference>
<dbReference type="GO" id="GO:0008202">
    <property type="term" value="P:steroid metabolic process"/>
    <property type="evidence" value="ECO:0007669"/>
    <property type="project" value="UniProtKB-ARBA"/>
</dbReference>
<evidence type="ECO:0000256" key="13">
    <source>
        <dbReference type="SAM" id="SignalP"/>
    </source>
</evidence>
<dbReference type="GO" id="GO:0005774">
    <property type="term" value="C:vacuolar membrane"/>
    <property type="evidence" value="ECO:0007669"/>
    <property type="project" value="UniProtKB-ARBA"/>
</dbReference>
<dbReference type="GO" id="GO:0032006">
    <property type="term" value="P:regulation of TOR signaling"/>
    <property type="evidence" value="ECO:0007669"/>
    <property type="project" value="UniProtKB-ARBA"/>
</dbReference>
<evidence type="ECO:0000256" key="8">
    <source>
        <dbReference type="ARBA" id="ARBA00022919"/>
    </source>
</evidence>
<dbReference type="InterPro" id="IPR017853">
    <property type="entry name" value="GH"/>
</dbReference>
<dbReference type="EC" id="3.2.1.45" evidence="5 12"/>
<feature type="chain" id="PRO_5036209098" description="Glucosylceramidase" evidence="13">
    <location>
        <begin position="27"/>
        <end position="618"/>
    </location>
</feature>
<evidence type="ECO:0000256" key="2">
    <source>
        <dbReference type="ARBA" id="ARBA00004760"/>
    </source>
</evidence>
<dbReference type="EMBL" id="LR899739">
    <property type="protein sequence ID" value="CAD7242135.1"/>
    <property type="molecule type" value="Genomic_DNA"/>
</dbReference>
<protein>
    <recommendedName>
        <fullName evidence="5 12">Glucosylceramidase</fullName>
        <ecNumber evidence="5 12">3.2.1.45</ecNumber>
    </recommendedName>
</protein>
<comment type="pathway">
    <text evidence="2">Lipid metabolism; sphingolipid metabolism.</text>
</comment>
<evidence type="ECO:0000256" key="3">
    <source>
        <dbReference type="ARBA" id="ARBA00004991"/>
    </source>
</evidence>
<keyword evidence="9 12" id="KW-0443">Lipid metabolism</keyword>
<dbReference type="Pfam" id="PF02055">
    <property type="entry name" value="Glyco_hydro_30"/>
    <property type="match status" value="1"/>
</dbReference>
<feature type="domain" description="Glycosyl hydrolase family 30 beta sandwich" evidence="15">
    <location>
        <begin position="549"/>
        <end position="612"/>
    </location>
</feature>
<dbReference type="GO" id="GO:0007040">
    <property type="term" value="P:lysosome organization"/>
    <property type="evidence" value="ECO:0007669"/>
    <property type="project" value="UniProtKB-ARBA"/>
</dbReference>
<proteinExistence type="inferred from homology"/>
<sequence>MLGMLRNAACYCLDVTAWMLLRDVTACEVVRVCLSQSTTAGLLGNVLHLPERRIDPPLVLSHNAIRDWLNICFVRQGRVRCQLGSSTVALHNMAATSGLLFALLVSACLTLYFGSYDVKGQEEQCDARYYDYDSFVCVCTEERCDSPGEILPPQDPEVLLSVLTTRDEHRFHVDTAPFHMSRQNPNAIIRINKSQTFQRILGFGAHFPDATGFNLLSLGEPAQRAIMEGYFSERGWKYNLARVPMAGVDSSVRPYTYDDVDNDATLEHFALAPEDYNYKLPFIKEAKELSEGLLVMASPWSAPAWMKTNGAINGTNGGAALKPEHYGLWAQYYLKFLQAYEAEGVQVWGLTPQNEPIFGSLPDFPFNCMGWTPEQQQEFVRDHLGPTLRDAGYGNILIFIFDDQRYYIEEFVTIVMADEAMSEWVSGVAMHWYMNFIPPDVQDTIHEMYPNLMLLMSEASNGVNPWEHHIFLGFWEHGEKYALDIIQNLNHWMVGWLDWNLAVDLLGGPNWAEFYADGPIIVNATAGEYYKNPSYYAMGHFSKFIPRDSLRVGIEVEDGTGSLLLDGTAVLTPEGHIVVVLLNRNETEVAIRLEEGGLAFDTRLPPKSMATLVWVASE</sequence>
<feature type="domain" description="Glycosyl hydrolase family 30 TIM-barrel" evidence="14">
    <location>
        <begin position="200"/>
        <end position="545"/>
    </location>
</feature>
<dbReference type="InterPro" id="IPR001139">
    <property type="entry name" value="Glyco_hydro_30"/>
</dbReference>
<keyword evidence="6 13" id="KW-0732">Signal</keyword>
<organism evidence="16">
    <name type="scientific">Darwinula stevensoni</name>
    <dbReference type="NCBI Taxonomy" id="69355"/>
    <lineage>
        <taxon>Eukaryota</taxon>
        <taxon>Metazoa</taxon>
        <taxon>Ecdysozoa</taxon>
        <taxon>Arthropoda</taxon>
        <taxon>Crustacea</taxon>
        <taxon>Oligostraca</taxon>
        <taxon>Ostracoda</taxon>
        <taxon>Podocopa</taxon>
        <taxon>Podocopida</taxon>
        <taxon>Darwinulocopina</taxon>
        <taxon>Darwinuloidea</taxon>
        <taxon>Darwinulidae</taxon>
        <taxon>Darwinula</taxon>
    </lineage>
</organism>
<evidence type="ECO:0000313" key="16">
    <source>
        <dbReference type="EMBL" id="CAD7242135.1"/>
    </source>
</evidence>
<dbReference type="GO" id="GO:0006914">
    <property type="term" value="P:autophagy"/>
    <property type="evidence" value="ECO:0007669"/>
    <property type="project" value="UniProtKB-ARBA"/>
</dbReference>
<evidence type="ECO:0000313" key="17">
    <source>
        <dbReference type="Proteomes" id="UP000677054"/>
    </source>
</evidence>
<dbReference type="PRINTS" id="PR00843">
    <property type="entry name" value="GLHYDRLASE30"/>
</dbReference>
<evidence type="ECO:0000256" key="10">
    <source>
        <dbReference type="ARBA" id="ARBA00050474"/>
    </source>
</evidence>
<dbReference type="GO" id="GO:0051246">
    <property type="term" value="P:regulation of protein metabolic process"/>
    <property type="evidence" value="ECO:0007669"/>
    <property type="project" value="UniProtKB-ARBA"/>
</dbReference>
<comment type="pathway">
    <text evidence="3">Sphingolipid metabolism.</text>
</comment>
<dbReference type="InterPro" id="IPR033452">
    <property type="entry name" value="GH30_C"/>
</dbReference>
<evidence type="ECO:0000256" key="11">
    <source>
        <dbReference type="ARBA" id="ARBA00051345"/>
    </source>
</evidence>
<dbReference type="GO" id="GO:0006680">
    <property type="term" value="P:glucosylceramide catabolic process"/>
    <property type="evidence" value="ECO:0007669"/>
    <property type="project" value="TreeGrafter"/>
</dbReference>
<evidence type="ECO:0000256" key="1">
    <source>
        <dbReference type="ARBA" id="ARBA00001013"/>
    </source>
</evidence>
<dbReference type="GO" id="GO:0042391">
    <property type="term" value="P:regulation of membrane potential"/>
    <property type="evidence" value="ECO:0007669"/>
    <property type="project" value="UniProtKB-ARBA"/>
</dbReference>
<dbReference type="GO" id="GO:0005102">
    <property type="term" value="F:signaling receptor binding"/>
    <property type="evidence" value="ECO:0007669"/>
    <property type="project" value="UniProtKB-ARBA"/>
</dbReference>
<dbReference type="PANTHER" id="PTHR11069:SF23">
    <property type="entry name" value="LYSOSOMAL ACID GLUCOSYLCERAMIDASE"/>
    <property type="match status" value="1"/>
</dbReference>
<dbReference type="GO" id="GO:0005764">
    <property type="term" value="C:lysosome"/>
    <property type="evidence" value="ECO:0007669"/>
    <property type="project" value="UniProtKB-ARBA"/>
</dbReference>
<dbReference type="GO" id="GO:0006066">
    <property type="term" value="P:alcohol metabolic process"/>
    <property type="evidence" value="ECO:0007669"/>
    <property type="project" value="UniProtKB-ARBA"/>
</dbReference>
<evidence type="ECO:0000256" key="7">
    <source>
        <dbReference type="ARBA" id="ARBA00022801"/>
    </source>
</evidence>
<dbReference type="GO" id="GO:0016758">
    <property type="term" value="F:hexosyltransferase activity"/>
    <property type="evidence" value="ECO:0007669"/>
    <property type="project" value="UniProtKB-ARBA"/>
</dbReference>
<dbReference type="GO" id="GO:0004348">
    <property type="term" value="F:glucosylceramidase activity"/>
    <property type="evidence" value="ECO:0007669"/>
    <property type="project" value="UniProtKB-EC"/>
</dbReference>
<evidence type="ECO:0000259" key="15">
    <source>
        <dbReference type="Pfam" id="PF17189"/>
    </source>
</evidence>
<comment type="catalytic activity">
    <reaction evidence="11">
        <text>an N-acyl-1-beta-D-glucosyl-15-methylhexadecasphing-4-enine + H2O = an N-acyl-15-methylhexadecasphing-4-enine + D-glucose</text>
        <dbReference type="Rhea" id="RHEA:34755"/>
        <dbReference type="ChEBI" id="CHEBI:4167"/>
        <dbReference type="ChEBI" id="CHEBI:15377"/>
        <dbReference type="ChEBI" id="CHEBI:70815"/>
        <dbReference type="ChEBI" id="CHEBI:70846"/>
    </reaction>
    <physiologicalReaction direction="left-to-right" evidence="11">
        <dbReference type="Rhea" id="RHEA:34756"/>
    </physiologicalReaction>
</comment>
<dbReference type="PANTHER" id="PTHR11069">
    <property type="entry name" value="GLUCOSYLCERAMIDASE"/>
    <property type="match status" value="1"/>
</dbReference>
<dbReference type="AlphaFoldDB" id="A0A7R8X6X1"/>
<dbReference type="FunFam" id="3.20.20.80:FF:000030">
    <property type="entry name" value="Lysosomal acid glucosylceramidase"/>
    <property type="match status" value="1"/>
</dbReference>
<dbReference type="GO" id="GO:0030163">
    <property type="term" value="P:protein catabolic process"/>
    <property type="evidence" value="ECO:0007669"/>
    <property type="project" value="UniProtKB-ARBA"/>
</dbReference>
<dbReference type="GO" id="GO:0016241">
    <property type="term" value="P:regulation of macroautophagy"/>
    <property type="evidence" value="ECO:0007669"/>
    <property type="project" value="UniProtKB-ARBA"/>
</dbReference>
<keyword evidence="17" id="KW-1185">Reference proteome</keyword>
<feature type="signal peptide" evidence="13">
    <location>
        <begin position="1"/>
        <end position="26"/>
    </location>
</feature>
<dbReference type="OrthoDB" id="2160638at2759"/>
<name>A0A7R8X6X1_9CRUS</name>
<evidence type="ECO:0000256" key="4">
    <source>
        <dbReference type="ARBA" id="ARBA00005382"/>
    </source>
</evidence>
<comment type="similarity">
    <text evidence="4 12">Belongs to the glycosyl hydrolase 30 family.</text>
</comment>
<keyword evidence="7 12" id="KW-0378">Hydrolase</keyword>
<evidence type="ECO:0000256" key="12">
    <source>
        <dbReference type="RuleBase" id="RU361188"/>
    </source>
</evidence>
<dbReference type="Pfam" id="PF17189">
    <property type="entry name" value="Glyco_hydro_30C"/>
    <property type="match status" value="1"/>
</dbReference>
<dbReference type="EMBL" id="CAJPEV010000222">
    <property type="protein sequence ID" value="CAG0882575.1"/>
    <property type="molecule type" value="Genomic_DNA"/>
</dbReference>
<evidence type="ECO:0000256" key="5">
    <source>
        <dbReference type="ARBA" id="ARBA00012658"/>
    </source>
</evidence>